<evidence type="ECO:0000259" key="16">
    <source>
        <dbReference type="Pfam" id="PF02878"/>
    </source>
</evidence>
<dbReference type="PROSITE" id="PS00710">
    <property type="entry name" value="PGM_PMM"/>
    <property type="match status" value="1"/>
</dbReference>
<keyword evidence="20" id="KW-1185">Reference proteome</keyword>
<protein>
    <recommendedName>
        <fullName evidence="11">Phosphoglucomutase</fullName>
        <ecNumber evidence="6">5.4.2.2</ecNumber>
    </recommendedName>
    <alternativeName>
        <fullName evidence="13">Alpha-phosphoglucomutase</fullName>
    </alternativeName>
    <alternativeName>
        <fullName evidence="12">Glucose phosphomutase</fullName>
    </alternativeName>
</protein>
<evidence type="ECO:0000313" key="20">
    <source>
        <dbReference type="Proteomes" id="UP001321786"/>
    </source>
</evidence>
<dbReference type="InterPro" id="IPR005846">
    <property type="entry name" value="A-D-PHexomutase_a/b/a-III"/>
</dbReference>
<dbReference type="Pfam" id="PF02880">
    <property type="entry name" value="PGM_PMM_III"/>
    <property type="match status" value="1"/>
</dbReference>
<feature type="domain" description="Alpha-D-phosphohexomutase alpha/beta/alpha" evidence="17">
    <location>
        <begin position="208"/>
        <end position="313"/>
    </location>
</feature>
<evidence type="ECO:0000256" key="12">
    <source>
        <dbReference type="ARBA" id="ARBA00041398"/>
    </source>
</evidence>
<dbReference type="InterPro" id="IPR005845">
    <property type="entry name" value="A-D-PHexomutase_a/b/a-II"/>
</dbReference>
<dbReference type="Proteomes" id="UP001321786">
    <property type="component" value="Chromosome"/>
</dbReference>
<dbReference type="KEGG" id="hprf:HLPR_25570"/>
<dbReference type="GO" id="GO:0008973">
    <property type="term" value="F:phosphopentomutase activity"/>
    <property type="evidence" value="ECO:0007669"/>
    <property type="project" value="TreeGrafter"/>
</dbReference>
<comment type="catalytic activity">
    <reaction evidence="1">
        <text>alpha-D-glucose 1-phosphate = alpha-D-glucose 6-phosphate</text>
        <dbReference type="Rhea" id="RHEA:23536"/>
        <dbReference type="ChEBI" id="CHEBI:58225"/>
        <dbReference type="ChEBI" id="CHEBI:58601"/>
        <dbReference type="EC" id="5.4.2.2"/>
    </reaction>
</comment>
<evidence type="ECO:0000256" key="14">
    <source>
        <dbReference type="RuleBase" id="RU004326"/>
    </source>
</evidence>
<keyword evidence="7" id="KW-0597">Phosphoprotein</keyword>
<evidence type="ECO:0000256" key="7">
    <source>
        <dbReference type="ARBA" id="ARBA00022553"/>
    </source>
</evidence>
<dbReference type="GO" id="GO:0005975">
    <property type="term" value="P:carbohydrate metabolic process"/>
    <property type="evidence" value="ECO:0007669"/>
    <property type="project" value="InterPro"/>
</dbReference>
<dbReference type="GO" id="GO:0006166">
    <property type="term" value="P:purine ribonucleoside salvage"/>
    <property type="evidence" value="ECO:0007669"/>
    <property type="project" value="TreeGrafter"/>
</dbReference>
<evidence type="ECO:0000256" key="13">
    <source>
        <dbReference type="ARBA" id="ARBA00041467"/>
    </source>
</evidence>
<keyword evidence="10" id="KW-0413">Isomerase</keyword>
<evidence type="ECO:0000256" key="8">
    <source>
        <dbReference type="ARBA" id="ARBA00022723"/>
    </source>
</evidence>
<evidence type="ECO:0000259" key="17">
    <source>
        <dbReference type="Pfam" id="PF02879"/>
    </source>
</evidence>
<dbReference type="Pfam" id="PF02878">
    <property type="entry name" value="PGM_PMM_I"/>
    <property type="match status" value="1"/>
</dbReference>
<keyword evidence="9 14" id="KW-0460">Magnesium</keyword>
<evidence type="ECO:0000256" key="11">
    <source>
        <dbReference type="ARBA" id="ARBA00039995"/>
    </source>
</evidence>
<comment type="pathway">
    <text evidence="4">Lipid metabolism.</text>
</comment>
<evidence type="ECO:0000256" key="3">
    <source>
        <dbReference type="ARBA" id="ARBA00005164"/>
    </source>
</evidence>
<feature type="domain" description="Alpha-D-phosphohexomutase C-terminal" evidence="15">
    <location>
        <begin position="474"/>
        <end position="535"/>
    </location>
</feature>
<dbReference type="InterPro" id="IPR005843">
    <property type="entry name" value="A-D-PHexomutase_C"/>
</dbReference>
<dbReference type="CDD" id="cd05799">
    <property type="entry name" value="PGM2"/>
    <property type="match status" value="1"/>
</dbReference>
<feature type="domain" description="Alpha-D-phosphohexomutase alpha/beta/alpha" evidence="18">
    <location>
        <begin position="323"/>
        <end position="440"/>
    </location>
</feature>
<comment type="cofactor">
    <cofactor evidence="2">
        <name>Mg(2+)</name>
        <dbReference type="ChEBI" id="CHEBI:18420"/>
    </cofactor>
</comment>
<dbReference type="GO" id="GO:0004614">
    <property type="term" value="F:phosphoglucomutase activity"/>
    <property type="evidence" value="ECO:0007669"/>
    <property type="project" value="UniProtKB-EC"/>
</dbReference>
<dbReference type="InterPro" id="IPR005841">
    <property type="entry name" value="Alpha-D-phosphohexomutase_SF"/>
</dbReference>
<dbReference type="EMBL" id="AP028654">
    <property type="protein sequence ID" value="BEP30226.1"/>
    <property type="molecule type" value="Genomic_DNA"/>
</dbReference>
<evidence type="ECO:0000256" key="2">
    <source>
        <dbReference type="ARBA" id="ARBA00001946"/>
    </source>
</evidence>
<evidence type="ECO:0000256" key="4">
    <source>
        <dbReference type="ARBA" id="ARBA00005189"/>
    </source>
</evidence>
<keyword evidence="8 14" id="KW-0479">Metal-binding</keyword>
<dbReference type="PANTHER" id="PTHR45745">
    <property type="entry name" value="PHOSPHOMANNOMUTASE 45A"/>
    <property type="match status" value="1"/>
</dbReference>
<dbReference type="InterPro" id="IPR016066">
    <property type="entry name" value="A-D-PHexomutase_CS"/>
</dbReference>
<dbReference type="Pfam" id="PF00408">
    <property type="entry name" value="PGM_PMM_IV"/>
    <property type="match status" value="1"/>
</dbReference>
<evidence type="ECO:0000256" key="9">
    <source>
        <dbReference type="ARBA" id="ARBA00022842"/>
    </source>
</evidence>
<proteinExistence type="inferred from homology"/>
<dbReference type="SUPFAM" id="SSF55957">
    <property type="entry name" value="Phosphoglucomutase, C-terminal domain"/>
    <property type="match status" value="1"/>
</dbReference>
<dbReference type="RefSeq" id="WP_338535825.1">
    <property type="nucleotide sequence ID" value="NZ_AP028654.1"/>
</dbReference>
<sequence length="561" mass="63989">MNYKKMYNEWINSDYFDKEFKEKLMNLSDEKEIEDRFYKYLDFGTGGIRGKIGEGTNRINKYIIRKATQGFANYINNKYSEEKSIAIAYDSRNQSPEFALEAARVMAANGIKAYLFKELRSTPELSYAVRYLKAKAGIVVTASHNPPEYNGYKIYGEDGGQLIPVEADKVINRVNEIIDFKTIKIMEEQDAIDKGLLEYLDYTIDTSFIEEVKKNLKNLEYVRKYGDKLKITYSPLHGTGGRPVKRILSEIGFNNLIEVKEQMIPDKEFTTVKSPNPEEYSAFKLSLVYAKENDADLLLATDPDCDRVGIVAKSNNGDYIALNGNQTGALLLNYILESSNDIPKNGAVVSTIVSSGIGKVIASYYNIDYISTLTGFKFIGEKMTEFEKKHNHTFIFGYEESYGYLRGTHVRDKDAVVASALIVEMALYYKSQNLSLLEKLNDIYTKFGFYKEDLVSIKLEGKEGMEEISNIMDTLRKLKPNLIAGFRVNEFIDYKFDHTTLPKSNVLKFILKDGSWLAIRPSGTEPKIKFYFSIVEKEKEKLSEKLDHVKSFILELAGVNN</sequence>
<feature type="domain" description="Alpha-D-phosphohexomutase alpha/beta/alpha" evidence="16">
    <location>
        <begin position="43"/>
        <end position="177"/>
    </location>
</feature>
<dbReference type="Gene3D" id="3.30.310.50">
    <property type="entry name" value="Alpha-D-phosphohexomutase, C-terminal domain"/>
    <property type="match status" value="1"/>
</dbReference>
<dbReference type="InterPro" id="IPR036900">
    <property type="entry name" value="A-D-PHexomutase_C_sf"/>
</dbReference>
<comment type="similarity">
    <text evidence="5 14">Belongs to the phosphohexose mutase family.</text>
</comment>
<dbReference type="Gene3D" id="3.40.120.10">
    <property type="entry name" value="Alpha-D-Glucose-1,6-Bisphosphate, subunit A, domain 3"/>
    <property type="match status" value="3"/>
</dbReference>
<dbReference type="InterPro" id="IPR005844">
    <property type="entry name" value="A-D-PHexomutase_a/b/a-I"/>
</dbReference>
<dbReference type="SUPFAM" id="SSF53738">
    <property type="entry name" value="Phosphoglucomutase, first 3 domains"/>
    <property type="match status" value="3"/>
</dbReference>
<evidence type="ECO:0000256" key="6">
    <source>
        <dbReference type="ARBA" id="ARBA00012728"/>
    </source>
</evidence>
<evidence type="ECO:0000256" key="1">
    <source>
        <dbReference type="ARBA" id="ARBA00000443"/>
    </source>
</evidence>
<evidence type="ECO:0000256" key="5">
    <source>
        <dbReference type="ARBA" id="ARBA00010231"/>
    </source>
</evidence>
<evidence type="ECO:0000259" key="15">
    <source>
        <dbReference type="Pfam" id="PF00408"/>
    </source>
</evidence>
<evidence type="ECO:0000259" key="18">
    <source>
        <dbReference type="Pfam" id="PF02880"/>
    </source>
</evidence>
<comment type="pathway">
    <text evidence="3">Glycolipid metabolism; diglucosyl-diacylglycerol biosynthesis.</text>
</comment>
<dbReference type="InterPro" id="IPR016055">
    <property type="entry name" value="A-D-PHexomutase_a/b/a-I/II/III"/>
</dbReference>
<accession>A0AAU9E674</accession>
<dbReference type="PANTHER" id="PTHR45745:SF1">
    <property type="entry name" value="PHOSPHOGLUCOMUTASE 2B-RELATED"/>
    <property type="match status" value="1"/>
</dbReference>
<evidence type="ECO:0000313" key="19">
    <source>
        <dbReference type="EMBL" id="BEP30226.1"/>
    </source>
</evidence>
<dbReference type="AlphaFoldDB" id="A0AAU9E674"/>
<dbReference type="Pfam" id="PF02879">
    <property type="entry name" value="PGM_PMM_II"/>
    <property type="match status" value="1"/>
</dbReference>
<evidence type="ECO:0000256" key="10">
    <source>
        <dbReference type="ARBA" id="ARBA00023235"/>
    </source>
</evidence>
<organism evidence="19 20">
    <name type="scientific">Helicovermis profundi</name>
    <dbReference type="NCBI Taxonomy" id="3065157"/>
    <lineage>
        <taxon>Bacteria</taxon>
        <taxon>Bacillati</taxon>
        <taxon>Bacillota</taxon>
        <taxon>Clostridia</taxon>
        <taxon>Helicovermis</taxon>
    </lineage>
</organism>
<dbReference type="EC" id="5.4.2.2" evidence="6"/>
<name>A0AAU9E674_9FIRM</name>
<gene>
    <name evidence="19" type="ORF">HLPR_25570</name>
</gene>
<dbReference type="GO" id="GO:0000287">
    <property type="term" value="F:magnesium ion binding"/>
    <property type="evidence" value="ECO:0007669"/>
    <property type="project" value="InterPro"/>
</dbReference>
<dbReference type="PRINTS" id="PR00509">
    <property type="entry name" value="PGMPMM"/>
</dbReference>
<reference evidence="19 20" key="1">
    <citation type="submission" date="2023-08" db="EMBL/GenBank/DDBJ databases">
        <title>Helicovermis profunda gen. nov., sp. nov., a novel mesophilic, fermentative bacterium within the Bacillota from a deep-sea hydrothermal vent chimney.</title>
        <authorList>
            <person name="Miyazaki U."/>
            <person name="Mizutani D."/>
            <person name="Hashimoto Y."/>
            <person name="Tame A."/>
            <person name="Sawayama S."/>
            <person name="Miyazaki J."/>
            <person name="Takai K."/>
            <person name="Nakagawa S."/>
        </authorList>
    </citation>
    <scope>NUCLEOTIDE SEQUENCE [LARGE SCALE GENOMIC DNA]</scope>
    <source>
        <strain evidence="19 20">S502</strain>
    </source>
</reference>